<organism evidence="3 4">
    <name type="scientific">Lymnaea stagnalis</name>
    <name type="common">Great pond snail</name>
    <name type="synonym">Helix stagnalis</name>
    <dbReference type="NCBI Taxonomy" id="6523"/>
    <lineage>
        <taxon>Eukaryota</taxon>
        <taxon>Metazoa</taxon>
        <taxon>Spiralia</taxon>
        <taxon>Lophotrochozoa</taxon>
        <taxon>Mollusca</taxon>
        <taxon>Gastropoda</taxon>
        <taxon>Heterobranchia</taxon>
        <taxon>Euthyneura</taxon>
        <taxon>Panpulmonata</taxon>
        <taxon>Hygrophila</taxon>
        <taxon>Lymnaeoidea</taxon>
        <taxon>Lymnaeidae</taxon>
        <taxon>Lymnaea</taxon>
    </lineage>
</organism>
<evidence type="ECO:0000256" key="1">
    <source>
        <dbReference type="SAM" id="MobiDB-lite"/>
    </source>
</evidence>
<comment type="caution">
    <text evidence="3">The sequence shown here is derived from an EMBL/GenBank/DDBJ whole genome shotgun (WGS) entry which is preliminary data.</text>
</comment>
<feature type="transmembrane region" description="Helical" evidence="2">
    <location>
        <begin position="123"/>
        <end position="148"/>
    </location>
</feature>
<keyword evidence="2" id="KW-1133">Transmembrane helix</keyword>
<keyword evidence="2" id="KW-0472">Membrane</keyword>
<evidence type="ECO:0008006" key="5">
    <source>
        <dbReference type="Google" id="ProtNLM"/>
    </source>
</evidence>
<name>A0AAV2IJW7_LYMST</name>
<dbReference type="EMBL" id="CAXITT010000812">
    <property type="protein sequence ID" value="CAL1546473.1"/>
    <property type="molecule type" value="Genomic_DNA"/>
</dbReference>
<keyword evidence="2" id="KW-0812">Transmembrane</keyword>
<keyword evidence="4" id="KW-1185">Reference proteome</keyword>
<gene>
    <name evidence="3" type="ORF">GSLYS_00019850001</name>
</gene>
<feature type="transmembrane region" description="Helical" evidence="2">
    <location>
        <begin position="89"/>
        <end position="111"/>
    </location>
</feature>
<sequence length="381" mass="42277">MVDSSYDRDAFKTANRSLVVIFMILILLTNSWLIVINVSKCDFMHKPKAMTILSLAIGDVFVALLSLLVYTMIWFGAYGPETLTTTSNIYMPYLITFVYGLGLMTLGLEIAQHDRICCMSEEWKFICSIAACCIPWILGVIVVLPLGLYNMDSKTLRYSRKIEMLKDLIVVSILLPACGAVITSTCVTVYVRCKVQVAYKQAVRSSPNVVVTLNTHNTTNMDAAVTRHQQTLTDEDCELQQPLMGPPQPYSEQAHGPKSQQQQSSHFCNPLTTEFSAPQSQPHQGRDVYQSGDDVVTSAPVNSRVVTSVAVSTNSTQKPVRLFVISFVYFLLVIPLALYNLADASDLPGVAAHITINCTVFWLNIMRSVVTPLIMYGYSDN</sequence>
<protein>
    <recommendedName>
        <fullName evidence="5">G-protein coupled receptors family 1 profile domain-containing protein</fullName>
    </recommendedName>
</protein>
<feature type="transmembrane region" description="Helical" evidence="2">
    <location>
        <begin position="50"/>
        <end position="77"/>
    </location>
</feature>
<feature type="transmembrane region" description="Helical" evidence="2">
    <location>
        <begin position="168"/>
        <end position="191"/>
    </location>
</feature>
<feature type="transmembrane region" description="Helical" evidence="2">
    <location>
        <begin position="354"/>
        <end position="378"/>
    </location>
</feature>
<feature type="transmembrane region" description="Helical" evidence="2">
    <location>
        <begin position="20"/>
        <end position="38"/>
    </location>
</feature>
<accession>A0AAV2IJW7</accession>
<dbReference type="Proteomes" id="UP001497497">
    <property type="component" value="Unassembled WGS sequence"/>
</dbReference>
<dbReference type="Gene3D" id="1.20.1070.10">
    <property type="entry name" value="Rhodopsin 7-helix transmembrane proteins"/>
    <property type="match status" value="1"/>
</dbReference>
<reference evidence="3 4" key="1">
    <citation type="submission" date="2024-04" db="EMBL/GenBank/DDBJ databases">
        <authorList>
            <consortium name="Genoscope - CEA"/>
            <person name="William W."/>
        </authorList>
    </citation>
    <scope>NUCLEOTIDE SEQUENCE [LARGE SCALE GENOMIC DNA]</scope>
</reference>
<evidence type="ECO:0000256" key="2">
    <source>
        <dbReference type="SAM" id="Phobius"/>
    </source>
</evidence>
<evidence type="ECO:0000313" key="3">
    <source>
        <dbReference type="EMBL" id="CAL1546473.1"/>
    </source>
</evidence>
<proteinExistence type="predicted"/>
<dbReference type="SUPFAM" id="SSF81321">
    <property type="entry name" value="Family A G protein-coupled receptor-like"/>
    <property type="match status" value="1"/>
</dbReference>
<dbReference type="AlphaFoldDB" id="A0AAV2IJW7"/>
<feature type="transmembrane region" description="Helical" evidence="2">
    <location>
        <begin position="322"/>
        <end position="342"/>
    </location>
</feature>
<evidence type="ECO:0000313" key="4">
    <source>
        <dbReference type="Proteomes" id="UP001497497"/>
    </source>
</evidence>
<feature type="region of interest" description="Disordered" evidence="1">
    <location>
        <begin position="239"/>
        <end position="265"/>
    </location>
</feature>